<dbReference type="EMBL" id="BPLR01006211">
    <property type="protein sequence ID" value="GIY08187.1"/>
    <property type="molecule type" value="Genomic_DNA"/>
</dbReference>
<proteinExistence type="predicted"/>
<accession>A0AAV4QIZ5</accession>
<comment type="caution">
    <text evidence="1">The sequence shown here is derived from an EMBL/GenBank/DDBJ whole genome shotgun (WGS) entry which is preliminary data.</text>
</comment>
<evidence type="ECO:0008006" key="3">
    <source>
        <dbReference type="Google" id="ProtNLM"/>
    </source>
</evidence>
<dbReference type="AlphaFoldDB" id="A0AAV4QIZ5"/>
<sequence>MTLVAHTRLSLLRTMYCTVLYIFNSGTSDGGWHVETLQLLLRAQQKDHGFYRFRSSEAFGSSSSFQRHIWQLRSRSSGNVRSEGADCRKI</sequence>
<dbReference type="Proteomes" id="UP001054945">
    <property type="component" value="Unassembled WGS sequence"/>
</dbReference>
<protein>
    <recommendedName>
        <fullName evidence="3">Secreted protein</fullName>
    </recommendedName>
</protein>
<keyword evidence="2" id="KW-1185">Reference proteome</keyword>
<organism evidence="1 2">
    <name type="scientific">Caerostris extrusa</name>
    <name type="common">Bark spider</name>
    <name type="synonym">Caerostris bankana</name>
    <dbReference type="NCBI Taxonomy" id="172846"/>
    <lineage>
        <taxon>Eukaryota</taxon>
        <taxon>Metazoa</taxon>
        <taxon>Ecdysozoa</taxon>
        <taxon>Arthropoda</taxon>
        <taxon>Chelicerata</taxon>
        <taxon>Arachnida</taxon>
        <taxon>Araneae</taxon>
        <taxon>Araneomorphae</taxon>
        <taxon>Entelegynae</taxon>
        <taxon>Araneoidea</taxon>
        <taxon>Araneidae</taxon>
        <taxon>Caerostris</taxon>
    </lineage>
</organism>
<evidence type="ECO:0000313" key="2">
    <source>
        <dbReference type="Proteomes" id="UP001054945"/>
    </source>
</evidence>
<gene>
    <name evidence="1" type="ORF">CEXT_288631</name>
</gene>
<name>A0AAV4QIZ5_CAEEX</name>
<reference evidence="1 2" key="1">
    <citation type="submission" date="2021-06" db="EMBL/GenBank/DDBJ databases">
        <title>Caerostris extrusa draft genome.</title>
        <authorList>
            <person name="Kono N."/>
            <person name="Arakawa K."/>
        </authorList>
    </citation>
    <scope>NUCLEOTIDE SEQUENCE [LARGE SCALE GENOMIC DNA]</scope>
</reference>
<evidence type="ECO:0000313" key="1">
    <source>
        <dbReference type="EMBL" id="GIY08187.1"/>
    </source>
</evidence>